<keyword evidence="2" id="KW-1185">Reference proteome</keyword>
<organism evidence="1 2">
    <name type="scientific">Canavalia gladiata</name>
    <name type="common">Sword bean</name>
    <name type="synonym">Dolichos gladiatus</name>
    <dbReference type="NCBI Taxonomy" id="3824"/>
    <lineage>
        <taxon>Eukaryota</taxon>
        <taxon>Viridiplantae</taxon>
        <taxon>Streptophyta</taxon>
        <taxon>Embryophyta</taxon>
        <taxon>Tracheophyta</taxon>
        <taxon>Spermatophyta</taxon>
        <taxon>Magnoliopsida</taxon>
        <taxon>eudicotyledons</taxon>
        <taxon>Gunneridae</taxon>
        <taxon>Pentapetalae</taxon>
        <taxon>rosids</taxon>
        <taxon>fabids</taxon>
        <taxon>Fabales</taxon>
        <taxon>Fabaceae</taxon>
        <taxon>Papilionoideae</taxon>
        <taxon>50 kb inversion clade</taxon>
        <taxon>NPAAA clade</taxon>
        <taxon>indigoferoid/millettioid clade</taxon>
        <taxon>Phaseoleae</taxon>
        <taxon>Canavalia</taxon>
    </lineage>
</organism>
<name>A0AAN9QLA5_CANGL</name>
<reference evidence="1 2" key="1">
    <citation type="submission" date="2024-01" db="EMBL/GenBank/DDBJ databases">
        <title>The genomes of 5 underutilized Papilionoideae crops provide insights into root nodulation and disease resistanc.</title>
        <authorList>
            <person name="Jiang F."/>
        </authorList>
    </citation>
    <scope>NUCLEOTIDE SEQUENCE [LARGE SCALE GENOMIC DNA]</scope>
    <source>
        <strain evidence="1">LVBAO_FW01</strain>
        <tissue evidence="1">Leaves</tissue>
    </source>
</reference>
<dbReference type="Proteomes" id="UP001367508">
    <property type="component" value="Unassembled WGS sequence"/>
</dbReference>
<evidence type="ECO:0000313" key="2">
    <source>
        <dbReference type="Proteomes" id="UP001367508"/>
    </source>
</evidence>
<comment type="caution">
    <text evidence="1">The sequence shown here is derived from an EMBL/GenBank/DDBJ whole genome shotgun (WGS) entry which is preliminary data.</text>
</comment>
<proteinExistence type="predicted"/>
<accession>A0AAN9QLA5</accession>
<dbReference type="AlphaFoldDB" id="A0AAN9QLA5"/>
<gene>
    <name evidence="1" type="ORF">VNO77_20468</name>
</gene>
<sequence length="134" mass="14867">MGLGGSRNVPTARPSAWFGSFTFSGRMVLNRGQLSLLLQDRILSTFSLMTCDNVDNNSANGIQQVEPLGRFRCNQPNERNGLRRLLMPRNPIEGQSYTSPSCSSPFCIGCPGNRSIYRTRFMTLSKAEVVSNMI</sequence>
<dbReference type="EMBL" id="JAYMYQ010000004">
    <property type="protein sequence ID" value="KAK7339784.1"/>
    <property type="molecule type" value="Genomic_DNA"/>
</dbReference>
<protein>
    <submittedName>
        <fullName evidence="1">Uncharacterized protein</fullName>
    </submittedName>
</protein>
<evidence type="ECO:0000313" key="1">
    <source>
        <dbReference type="EMBL" id="KAK7339784.1"/>
    </source>
</evidence>